<dbReference type="InterPro" id="IPR005198">
    <property type="entry name" value="Glyco_hydro_76"/>
</dbReference>
<dbReference type="EMBL" id="JACGZW010000018">
    <property type="protein sequence ID" value="MBB1159227.1"/>
    <property type="molecule type" value="Genomic_DNA"/>
</dbReference>
<feature type="compositionally biased region" description="Basic and acidic residues" evidence="1">
    <location>
        <begin position="128"/>
        <end position="144"/>
    </location>
</feature>
<proteinExistence type="predicted"/>
<feature type="region of interest" description="Disordered" evidence="1">
    <location>
        <begin position="122"/>
        <end position="144"/>
    </location>
</feature>
<organism evidence="2 3">
    <name type="scientific">Amycolatopsis dendrobii</name>
    <dbReference type="NCBI Taxonomy" id="2760662"/>
    <lineage>
        <taxon>Bacteria</taxon>
        <taxon>Bacillati</taxon>
        <taxon>Actinomycetota</taxon>
        <taxon>Actinomycetes</taxon>
        <taxon>Pseudonocardiales</taxon>
        <taxon>Pseudonocardiaceae</taxon>
        <taxon>Amycolatopsis</taxon>
    </lineage>
</organism>
<evidence type="ECO:0000256" key="1">
    <source>
        <dbReference type="SAM" id="MobiDB-lite"/>
    </source>
</evidence>
<name>A0A7W3W6M9_9PSEU</name>
<evidence type="ECO:0008006" key="4">
    <source>
        <dbReference type="Google" id="ProtNLM"/>
    </source>
</evidence>
<dbReference type="AlphaFoldDB" id="A0A7W3W6M9"/>
<dbReference type="Pfam" id="PF03663">
    <property type="entry name" value="Glyco_hydro_76"/>
    <property type="match status" value="1"/>
</dbReference>
<keyword evidence="3" id="KW-1185">Reference proteome</keyword>
<dbReference type="Gene3D" id="1.50.10.20">
    <property type="match status" value="1"/>
</dbReference>
<dbReference type="GO" id="GO:0005975">
    <property type="term" value="P:carbohydrate metabolic process"/>
    <property type="evidence" value="ECO:0007669"/>
    <property type="project" value="InterPro"/>
</dbReference>
<dbReference type="InterPro" id="IPR053169">
    <property type="entry name" value="MUG_Protein"/>
</dbReference>
<evidence type="ECO:0000313" key="3">
    <source>
        <dbReference type="Proteomes" id="UP000526734"/>
    </source>
</evidence>
<dbReference type="Proteomes" id="UP000526734">
    <property type="component" value="Unassembled WGS sequence"/>
</dbReference>
<protein>
    <recommendedName>
        <fullName evidence="4">Glycosyl hydrolase family 76</fullName>
    </recommendedName>
</protein>
<reference evidence="2 3" key="1">
    <citation type="submission" date="2020-08" db="EMBL/GenBank/DDBJ databases">
        <title>Amycolatopsis sp. nov. DR6-1 isolated from Dendrobium heterocarpum.</title>
        <authorList>
            <person name="Tedsree N."/>
            <person name="Kuncharoen N."/>
            <person name="Likhitwitayawuid K."/>
            <person name="Tanasupawat S."/>
        </authorList>
    </citation>
    <scope>NUCLEOTIDE SEQUENCE [LARGE SCALE GENOMIC DNA]</scope>
    <source>
        <strain evidence="2 3">DR6-1</strain>
    </source>
</reference>
<dbReference type="SUPFAM" id="SSF48208">
    <property type="entry name" value="Six-hairpin glycosidases"/>
    <property type="match status" value="1"/>
</dbReference>
<comment type="caution">
    <text evidence="2">The sequence shown here is derived from an EMBL/GenBank/DDBJ whole genome shotgun (WGS) entry which is preliminary data.</text>
</comment>
<dbReference type="PANTHER" id="PTHR47791">
    <property type="entry name" value="MEIOTICALLY UP-REGULATED GENE 191 PROTEIN"/>
    <property type="match status" value="1"/>
</dbReference>
<dbReference type="RefSeq" id="WP_182895922.1">
    <property type="nucleotide sequence ID" value="NZ_JACGZW010000018.1"/>
</dbReference>
<gene>
    <name evidence="2" type="ORF">H4281_39315</name>
</gene>
<evidence type="ECO:0000313" key="2">
    <source>
        <dbReference type="EMBL" id="MBB1159227.1"/>
    </source>
</evidence>
<dbReference type="PANTHER" id="PTHR47791:SF3">
    <property type="entry name" value="MEIOTICALLY UP-REGULATED GENE 191 PROTEIN"/>
    <property type="match status" value="1"/>
</dbReference>
<dbReference type="InterPro" id="IPR008928">
    <property type="entry name" value="6-hairpin_glycosidase_sf"/>
</dbReference>
<sequence length="160" mass="17982">MMALYDNGTGYFRNGGGWGTAVSLAAVIRNASVSRMAGCDYVMATTCDENANAGRGQFRNEFSDDTGWWAMAWLDAYDRTGQQRYLAAAKADADHMQTFWTSECGGGIRWKEGLTYKASISQQPVHPGQRDYRRPDRRRDLPDPRAARLRLVPRQGTHRV</sequence>
<accession>A0A7W3W6M9</accession>